<protein>
    <recommendedName>
        <fullName evidence="6">NAD(P)-binding protein</fullName>
    </recommendedName>
</protein>
<evidence type="ECO:0000256" key="3">
    <source>
        <dbReference type="SAM" id="MobiDB-lite"/>
    </source>
</evidence>
<reference evidence="4 5" key="1">
    <citation type="submission" date="2018-05" db="EMBL/GenBank/DDBJ databases">
        <title>Draft genome sequence of Scytalidium lignicola DSM 105466, a ubiquitous saprotrophic fungus.</title>
        <authorList>
            <person name="Buettner E."/>
            <person name="Gebauer A.M."/>
            <person name="Hofrichter M."/>
            <person name="Liers C."/>
            <person name="Kellner H."/>
        </authorList>
    </citation>
    <scope>NUCLEOTIDE SEQUENCE [LARGE SCALE GENOMIC DNA]</scope>
    <source>
        <strain evidence="4 5">DSM 105466</strain>
    </source>
</reference>
<sequence>MAFQIPATKPRPKRAGVWENESSLSRTRDTYPFIDPRRFEGKLVGKVVLITHTTRGIGRSSALAFAAAGASIACLAHSAQALAPLILEIRQKYNVLVFPVIADPLSPATPPQIVAYVEQNLGPIDILLNLSPPGYIRPFAHEPSLAISSDWWRTLSLCLHVPLALTHAVLPSMVARRAGIIISAVSVSPALNIPFTTASSVARTGLLKFHHLMDKELRPKGILSYAINPGLIPSLMHEPLTPSSSMFSFYSEVAGFNLDDGTSDMKKYQQVPSRPADFAFEPRMMEELTSKMGEVEWCSSGLATGTFVALAADPRLAILSGLWINAERDLGVLVSEVERRGREAIDKEKLYVLKVEEF</sequence>
<dbReference type="Pfam" id="PF00106">
    <property type="entry name" value="adh_short"/>
    <property type="match status" value="1"/>
</dbReference>
<dbReference type="InterPro" id="IPR036291">
    <property type="entry name" value="NAD(P)-bd_dom_sf"/>
</dbReference>
<evidence type="ECO:0000313" key="5">
    <source>
        <dbReference type="Proteomes" id="UP000258309"/>
    </source>
</evidence>
<dbReference type="EMBL" id="NCSJ02000028">
    <property type="protein sequence ID" value="RFU33925.1"/>
    <property type="molecule type" value="Genomic_DNA"/>
</dbReference>
<feature type="non-terminal residue" evidence="4">
    <location>
        <position position="1"/>
    </location>
</feature>
<dbReference type="STRING" id="5539.A0A3E2HKQ5"/>
<accession>A0A3E2HKQ5</accession>
<keyword evidence="2" id="KW-0560">Oxidoreductase</keyword>
<dbReference type="GO" id="GO:0016491">
    <property type="term" value="F:oxidoreductase activity"/>
    <property type="evidence" value="ECO:0007669"/>
    <property type="project" value="UniProtKB-KW"/>
</dbReference>
<dbReference type="OrthoDB" id="1933717at2759"/>
<evidence type="ECO:0000313" key="4">
    <source>
        <dbReference type="EMBL" id="RFU33925.1"/>
    </source>
</evidence>
<organism evidence="4 5">
    <name type="scientific">Scytalidium lignicola</name>
    <name type="common">Hyphomycete</name>
    <dbReference type="NCBI Taxonomy" id="5539"/>
    <lineage>
        <taxon>Eukaryota</taxon>
        <taxon>Fungi</taxon>
        <taxon>Dikarya</taxon>
        <taxon>Ascomycota</taxon>
        <taxon>Pezizomycotina</taxon>
        <taxon>Leotiomycetes</taxon>
        <taxon>Leotiomycetes incertae sedis</taxon>
        <taxon>Scytalidium</taxon>
    </lineage>
</organism>
<dbReference type="Gene3D" id="3.40.50.720">
    <property type="entry name" value="NAD(P)-binding Rossmann-like Domain"/>
    <property type="match status" value="1"/>
</dbReference>
<feature type="non-terminal residue" evidence="4">
    <location>
        <position position="358"/>
    </location>
</feature>
<feature type="region of interest" description="Disordered" evidence="3">
    <location>
        <begin position="1"/>
        <end position="21"/>
    </location>
</feature>
<dbReference type="SUPFAM" id="SSF51735">
    <property type="entry name" value="NAD(P)-binding Rossmann-fold domains"/>
    <property type="match status" value="1"/>
</dbReference>
<proteinExistence type="inferred from homology"/>
<keyword evidence="5" id="KW-1185">Reference proteome</keyword>
<dbReference type="Proteomes" id="UP000258309">
    <property type="component" value="Unassembled WGS sequence"/>
</dbReference>
<dbReference type="PRINTS" id="PR00081">
    <property type="entry name" value="GDHRDH"/>
</dbReference>
<dbReference type="GO" id="GO:0016020">
    <property type="term" value="C:membrane"/>
    <property type="evidence" value="ECO:0007669"/>
    <property type="project" value="TreeGrafter"/>
</dbReference>
<dbReference type="PANTHER" id="PTHR44196">
    <property type="entry name" value="DEHYDROGENASE/REDUCTASE SDR FAMILY MEMBER 7B"/>
    <property type="match status" value="1"/>
</dbReference>
<evidence type="ECO:0000256" key="2">
    <source>
        <dbReference type="ARBA" id="ARBA00023002"/>
    </source>
</evidence>
<dbReference type="InterPro" id="IPR002347">
    <property type="entry name" value="SDR_fam"/>
</dbReference>
<comment type="caution">
    <text evidence="4">The sequence shown here is derived from an EMBL/GenBank/DDBJ whole genome shotgun (WGS) entry which is preliminary data.</text>
</comment>
<evidence type="ECO:0008006" key="6">
    <source>
        <dbReference type="Google" id="ProtNLM"/>
    </source>
</evidence>
<name>A0A3E2HKQ5_SCYLI</name>
<gene>
    <name evidence="4" type="ORF">B7463_g2440</name>
</gene>
<dbReference type="AlphaFoldDB" id="A0A3E2HKQ5"/>
<comment type="similarity">
    <text evidence="1">Belongs to the short-chain dehydrogenases/reductases (SDR) family.</text>
</comment>
<evidence type="ECO:0000256" key="1">
    <source>
        <dbReference type="ARBA" id="ARBA00006484"/>
    </source>
</evidence>
<dbReference type="PANTHER" id="PTHR44196:SF1">
    <property type="entry name" value="DEHYDROGENASE_REDUCTASE SDR FAMILY MEMBER 7B"/>
    <property type="match status" value="1"/>
</dbReference>